<evidence type="ECO:0000259" key="2">
    <source>
        <dbReference type="SMART" id="SM00014"/>
    </source>
</evidence>
<feature type="transmembrane region" description="Helical" evidence="1">
    <location>
        <begin position="162"/>
        <end position="180"/>
    </location>
</feature>
<reference evidence="3 5" key="1">
    <citation type="submission" date="2016-11" db="EMBL/GenBank/DDBJ databases">
        <authorList>
            <person name="Jaros S."/>
            <person name="Januszkiewicz K."/>
            <person name="Wedrychowicz H."/>
        </authorList>
    </citation>
    <scope>NUCLEOTIDE SEQUENCE [LARGE SCALE GENOMIC DNA]</scope>
    <source>
        <strain evidence="3 5">DSM 784</strain>
    </source>
</reference>
<dbReference type="SMART" id="SM00014">
    <property type="entry name" value="acidPPc"/>
    <property type="match status" value="1"/>
</dbReference>
<evidence type="ECO:0000313" key="3">
    <source>
        <dbReference type="EMBL" id="SFW51923.1"/>
    </source>
</evidence>
<feature type="domain" description="Phosphatidic acid phosphatase type 2/haloperoxidase" evidence="2">
    <location>
        <begin position="61"/>
        <end position="177"/>
    </location>
</feature>
<dbReference type="RefSeq" id="WP_072360053.1">
    <property type="nucleotide sequence ID" value="NZ_CP139972.1"/>
</dbReference>
<feature type="transmembrane region" description="Helical" evidence="1">
    <location>
        <begin position="41"/>
        <end position="71"/>
    </location>
</feature>
<dbReference type="AlphaFoldDB" id="A0A1K1PWU7"/>
<evidence type="ECO:0000256" key="1">
    <source>
        <dbReference type="SAM" id="Phobius"/>
    </source>
</evidence>
<accession>A0A1K1PWU7</accession>
<evidence type="ECO:0000313" key="4">
    <source>
        <dbReference type="EMBL" id="WQG92889.1"/>
    </source>
</evidence>
<dbReference type="Proteomes" id="UP000183788">
    <property type="component" value="Unassembled WGS sequence"/>
</dbReference>
<reference evidence="4 6" key="2">
    <citation type="submission" date="2023-11" db="EMBL/GenBank/DDBJ databases">
        <title>MicrobeMod: A computational toolkit for identifying prokaryotic methylation and restriction-modification with nanopore sequencing.</title>
        <authorList>
            <person name="Crits-Christoph A."/>
            <person name="Kang S.C."/>
            <person name="Lee H."/>
            <person name="Ostrov N."/>
        </authorList>
    </citation>
    <scope>NUCLEOTIDE SEQUENCE [LARGE SCALE GENOMIC DNA]</scope>
    <source>
        <strain evidence="4 6">ATCC 23090</strain>
    </source>
</reference>
<dbReference type="STRING" id="1004.SAMN05661012_02315"/>
<dbReference type="PANTHER" id="PTHR14969:SF13">
    <property type="entry name" value="AT30094P"/>
    <property type="match status" value="1"/>
</dbReference>
<proteinExistence type="predicted"/>
<sequence>MKQALLHLDHQLFNLINGQWHTPWTDAFIPMLREPFMWAPLYLFLVVFVTINFGWRGFWWIAFFLLTFGLADQSSLHIKDFFDRVRPCRNPDLAGTVRILVSYCPQSGSFTSNHAANHFALGTFCFLTFRHINKWFASLFFVWAIAICYAQVYVGVHYPFDVTGGAILGIFLGFMSGSFFQRRIRLEPELTT</sequence>
<keyword evidence="1" id="KW-0472">Membrane</keyword>
<evidence type="ECO:0000313" key="5">
    <source>
        <dbReference type="Proteomes" id="UP000183788"/>
    </source>
</evidence>
<dbReference type="InterPro" id="IPR000326">
    <property type="entry name" value="PAP2/HPO"/>
</dbReference>
<dbReference type="Proteomes" id="UP001326715">
    <property type="component" value="Chromosome"/>
</dbReference>
<name>A0A1K1PWU7_9BACT</name>
<organism evidence="3 5">
    <name type="scientific">Chitinophaga sancti</name>
    <dbReference type="NCBI Taxonomy" id="1004"/>
    <lineage>
        <taxon>Bacteria</taxon>
        <taxon>Pseudomonadati</taxon>
        <taxon>Bacteroidota</taxon>
        <taxon>Chitinophagia</taxon>
        <taxon>Chitinophagales</taxon>
        <taxon>Chitinophagaceae</taxon>
        <taxon>Chitinophaga</taxon>
    </lineage>
</organism>
<dbReference type="GO" id="GO:0042392">
    <property type="term" value="F:sphingosine-1-phosphate phosphatase activity"/>
    <property type="evidence" value="ECO:0007669"/>
    <property type="project" value="TreeGrafter"/>
</dbReference>
<keyword evidence="6" id="KW-1185">Reference proteome</keyword>
<gene>
    <name evidence="3" type="ORF">SAMN05661012_02315</name>
    <name evidence="4" type="ORF">SR876_15320</name>
</gene>
<dbReference type="OrthoDB" id="9789113at2"/>
<dbReference type="EMBL" id="CP140154">
    <property type="protein sequence ID" value="WQG92889.1"/>
    <property type="molecule type" value="Genomic_DNA"/>
</dbReference>
<protein>
    <submittedName>
        <fullName evidence="4">Phosphatase PAP2 family protein</fullName>
    </submittedName>
    <submittedName>
        <fullName evidence="3">Undecaprenyl-diphosphatase</fullName>
    </submittedName>
</protein>
<dbReference type="Gene3D" id="1.20.144.10">
    <property type="entry name" value="Phosphatidic acid phosphatase type 2/haloperoxidase"/>
    <property type="match status" value="1"/>
</dbReference>
<dbReference type="InterPro" id="IPR036938">
    <property type="entry name" value="PAP2/HPO_sf"/>
</dbReference>
<evidence type="ECO:0000313" key="6">
    <source>
        <dbReference type="Proteomes" id="UP001326715"/>
    </source>
</evidence>
<dbReference type="PANTHER" id="PTHR14969">
    <property type="entry name" value="SPHINGOSINE-1-PHOSPHATE PHOSPHOHYDROLASE"/>
    <property type="match status" value="1"/>
</dbReference>
<keyword evidence="1" id="KW-0812">Transmembrane</keyword>
<feature type="transmembrane region" description="Helical" evidence="1">
    <location>
        <begin position="135"/>
        <end position="156"/>
    </location>
</feature>
<keyword evidence="1" id="KW-1133">Transmembrane helix</keyword>
<dbReference type="Pfam" id="PF01569">
    <property type="entry name" value="PAP2"/>
    <property type="match status" value="1"/>
</dbReference>
<dbReference type="EMBL" id="FPIZ01000006">
    <property type="protein sequence ID" value="SFW51923.1"/>
    <property type="molecule type" value="Genomic_DNA"/>
</dbReference>
<dbReference type="SUPFAM" id="SSF48317">
    <property type="entry name" value="Acid phosphatase/Vanadium-dependent haloperoxidase"/>
    <property type="match status" value="1"/>
</dbReference>